<dbReference type="GO" id="GO:0003924">
    <property type="term" value="F:GTPase activity"/>
    <property type="evidence" value="ECO:0007669"/>
    <property type="project" value="InterPro"/>
</dbReference>
<dbReference type="PANTHER" id="PTHR47977">
    <property type="entry name" value="RAS-RELATED PROTEIN RAB"/>
    <property type="match status" value="1"/>
</dbReference>
<dbReference type="GO" id="GO:0005525">
    <property type="term" value="F:GTP binding"/>
    <property type="evidence" value="ECO:0007669"/>
    <property type="project" value="UniProtKB-KW"/>
</dbReference>
<dbReference type="PROSITE" id="PS51421">
    <property type="entry name" value="RAS"/>
    <property type="match status" value="1"/>
</dbReference>
<protein>
    <recommendedName>
        <fullName evidence="6">RING-type domain-containing protein</fullName>
    </recommendedName>
</protein>
<keyword evidence="2 5" id="KW-0863">Zinc-finger</keyword>
<dbReference type="NCBIfam" id="TIGR00231">
    <property type="entry name" value="small_GTP"/>
    <property type="match status" value="1"/>
</dbReference>
<dbReference type="EMBL" id="CAJVCH010571831">
    <property type="protein sequence ID" value="CAG7838646.1"/>
    <property type="molecule type" value="Genomic_DNA"/>
</dbReference>
<feature type="domain" description="RING-type" evidence="6">
    <location>
        <begin position="7"/>
        <end position="53"/>
    </location>
</feature>
<comment type="caution">
    <text evidence="7">The sequence shown here is derived from an EMBL/GenBank/DDBJ whole genome shotgun (WGS) entry which is preliminary data.</text>
</comment>
<accession>A0A8J2LVF0</accession>
<dbReference type="SMART" id="SM00173">
    <property type="entry name" value="RAS"/>
    <property type="match status" value="1"/>
</dbReference>
<evidence type="ECO:0000313" key="8">
    <source>
        <dbReference type="Proteomes" id="UP000708208"/>
    </source>
</evidence>
<keyword evidence="1" id="KW-0547">Nucleotide-binding</keyword>
<dbReference type="AlphaFoldDB" id="A0A8J2LVF0"/>
<dbReference type="SMART" id="SM00176">
    <property type="entry name" value="RAN"/>
    <property type="match status" value="1"/>
</dbReference>
<evidence type="ECO:0000313" key="7">
    <source>
        <dbReference type="EMBL" id="CAG7838646.1"/>
    </source>
</evidence>
<dbReference type="GO" id="GO:0008270">
    <property type="term" value="F:zinc ion binding"/>
    <property type="evidence" value="ECO:0007669"/>
    <property type="project" value="UniProtKB-KW"/>
</dbReference>
<proteinExistence type="predicted"/>
<dbReference type="PROSITE" id="PS51419">
    <property type="entry name" value="RAB"/>
    <property type="match status" value="1"/>
</dbReference>
<evidence type="ECO:0000256" key="2">
    <source>
        <dbReference type="ARBA" id="ARBA00022771"/>
    </source>
</evidence>
<dbReference type="SMART" id="SM00184">
    <property type="entry name" value="RING"/>
    <property type="match status" value="1"/>
</dbReference>
<name>A0A8J2LVF0_9HEXA</name>
<dbReference type="InterPro" id="IPR005225">
    <property type="entry name" value="Small_GTP-bd"/>
</dbReference>
<dbReference type="Proteomes" id="UP000708208">
    <property type="component" value="Unassembled WGS sequence"/>
</dbReference>
<evidence type="ECO:0000256" key="3">
    <source>
        <dbReference type="ARBA" id="ARBA00022833"/>
    </source>
</evidence>
<dbReference type="PROSITE" id="PS50089">
    <property type="entry name" value="ZF_RING_2"/>
    <property type="match status" value="1"/>
</dbReference>
<keyword evidence="3" id="KW-0862">Zinc</keyword>
<keyword evidence="2 5" id="KW-0479">Metal-binding</keyword>
<dbReference type="SMART" id="SM00175">
    <property type="entry name" value="RAB"/>
    <property type="match status" value="1"/>
</dbReference>
<gene>
    <name evidence="7" type="ORF">AFUS01_LOCUS47591</name>
</gene>
<evidence type="ECO:0000256" key="4">
    <source>
        <dbReference type="ARBA" id="ARBA00023134"/>
    </source>
</evidence>
<dbReference type="PROSITE" id="PS51420">
    <property type="entry name" value="RHO"/>
    <property type="match status" value="1"/>
</dbReference>
<dbReference type="OrthoDB" id="63533at2759"/>
<dbReference type="FunFam" id="3.40.50.300:FF:001462">
    <property type="entry name" value="Small GTP-binding protein, putative"/>
    <property type="match status" value="1"/>
</dbReference>
<reference evidence="7" key="1">
    <citation type="submission" date="2021-06" db="EMBL/GenBank/DDBJ databases">
        <authorList>
            <person name="Hodson N. C."/>
            <person name="Mongue J. A."/>
            <person name="Jaron S. K."/>
        </authorList>
    </citation>
    <scope>NUCLEOTIDE SEQUENCE</scope>
</reference>
<dbReference type="InterPro" id="IPR050227">
    <property type="entry name" value="Rab"/>
</dbReference>
<sequence>MTSKVNCNICFAFASDKKDDSFVNTPCGHIFHHDCIRCWISKVSENPVCPICRANITLESLVKLYGVSPVKRQMSNLKFVLIGDSGTGKTSLLQQYARGVFLPDNSSTIGCDLFFKKEEVGGKIITLSIWDTSGQEKYDAITPNYLRKTDGIFCVYDVTNPRSLDNLHKWLKLAHEYAPTEVPMILVGNKIDLSEERQIDKHIGQTVANGLEINFLETSAKEAHNVEAAFRTLAAAALENMHNSGKVDLTECDSLELTQETCRSHQQQSRCSC</sequence>
<keyword evidence="4" id="KW-0342">GTP-binding</keyword>
<dbReference type="InterPro" id="IPR001806">
    <property type="entry name" value="Small_GTPase"/>
</dbReference>
<dbReference type="SMART" id="SM00174">
    <property type="entry name" value="RHO"/>
    <property type="match status" value="1"/>
</dbReference>
<dbReference type="InterPro" id="IPR001841">
    <property type="entry name" value="Znf_RING"/>
</dbReference>
<evidence type="ECO:0000259" key="6">
    <source>
        <dbReference type="PROSITE" id="PS50089"/>
    </source>
</evidence>
<organism evidence="7 8">
    <name type="scientific">Allacma fusca</name>
    <dbReference type="NCBI Taxonomy" id="39272"/>
    <lineage>
        <taxon>Eukaryota</taxon>
        <taxon>Metazoa</taxon>
        <taxon>Ecdysozoa</taxon>
        <taxon>Arthropoda</taxon>
        <taxon>Hexapoda</taxon>
        <taxon>Collembola</taxon>
        <taxon>Symphypleona</taxon>
        <taxon>Sminthuridae</taxon>
        <taxon>Allacma</taxon>
    </lineage>
</organism>
<evidence type="ECO:0000256" key="1">
    <source>
        <dbReference type="ARBA" id="ARBA00022741"/>
    </source>
</evidence>
<evidence type="ECO:0000256" key="5">
    <source>
        <dbReference type="PROSITE-ProRule" id="PRU00175"/>
    </source>
</evidence>
<dbReference type="Pfam" id="PF00071">
    <property type="entry name" value="Ras"/>
    <property type="match status" value="1"/>
</dbReference>
<dbReference type="CDD" id="cd00154">
    <property type="entry name" value="Rab"/>
    <property type="match status" value="1"/>
</dbReference>
<dbReference type="Pfam" id="PF13639">
    <property type="entry name" value="zf-RING_2"/>
    <property type="match status" value="1"/>
</dbReference>
<keyword evidence="8" id="KW-1185">Reference proteome</keyword>